<feature type="transmembrane region" description="Helical" evidence="10">
    <location>
        <begin position="20"/>
        <end position="36"/>
    </location>
</feature>
<dbReference type="InterPro" id="IPR003594">
    <property type="entry name" value="HATPase_dom"/>
</dbReference>
<keyword evidence="10" id="KW-0472">Membrane</keyword>
<proteinExistence type="predicted"/>
<keyword evidence="5" id="KW-0547">Nucleotide-binding</keyword>
<keyword evidence="6 12" id="KW-0418">Kinase</keyword>
<feature type="transmembrane region" description="Helical" evidence="10">
    <location>
        <begin position="74"/>
        <end position="97"/>
    </location>
</feature>
<evidence type="ECO:0000256" key="2">
    <source>
        <dbReference type="ARBA" id="ARBA00012438"/>
    </source>
</evidence>
<dbReference type="AlphaFoldDB" id="A0AAI8PLU3"/>
<dbReference type="SUPFAM" id="SSF55874">
    <property type="entry name" value="ATPase domain of HSP90 chaperone/DNA topoisomerase II/histidine kinase"/>
    <property type="match status" value="1"/>
</dbReference>
<evidence type="ECO:0000256" key="3">
    <source>
        <dbReference type="ARBA" id="ARBA00022553"/>
    </source>
</evidence>
<keyword evidence="10" id="KW-0812">Transmembrane</keyword>
<evidence type="ECO:0000256" key="6">
    <source>
        <dbReference type="ARBA" id="ARBA00022777"/>
    </source>
</evidence>
<feature type="compositionally biased region" description="Low complexity" evidence="9">
    <location>
        <begin position="376"/>
        <end position="386"/>
    </location>
</feature>
<evidence type="ECO:0000256" key="10">
    <source>
        <dbReference type="SAM" id="Phobius"/>
    </source>
</evidence>
<gene>
    <name evidence="12" type="primary">liaS_1</name>
    <name evidence="12" type="ORF">DWG14_01767</name>
</gene>
<keyword evidence="8" id="KW-0902">Two-component regulatory system</keyword>
<accession>A0AAI8PLU3</accession>
<reference evidence="12 13" key="1">
    <citation type="submission" date="2018-09" db="EMBL/GenBank/DDBJ databases">
        <title>Production of Trimethoprim by Streptomyces sp. 3E-1.</title>
        <authorList>
            <person name="Kang H.J."/>
            <person name="Kim S.B."/>
        </authorList>
    </citation>
    <scope>NUCLEOTIDE SEQUENCE [LARGE SCALE GENOMIC DNA]</scope>
    <source>
        <strain evidence="12 13">3E-1</strain>
    </source>
</reference>
<keyword evidence="10" id="KW-1133">Transmembrane helix</keyword>
<keyword evidence="4 12" id="KW-0808">Transferase</keyword>
<keyword evidence="3" id="KW-0597">Phosphoprotein</keyword>
<dbReference type="InterPro" id="IPR050482">
    <property type="entry name" value="Sensor_HK_TwoCompSys"/>
</dbReference>
<feature type="region of interest" description="Disordered" evidence="9">
    <location>
        <begin position="318"/>
        <end position="340"/>
    </location>
</feature>
<keyword evidence="7" id="KW-0067">ATP-binding</keyword>
<evidence type="ECO:0000256" key="4">
    <source>
        <dbReference type="ARBA" id="ARBA00022679"/>
    </source>
</evidence>
<dbReference type="EC" id="2.7.13.3" evidence="2"/>
<dbReference type="PANTHER" id="PTHR24421:SF10">
    <property type="entry name" value="NITRATE_NITRITE SENSOR PROTEIN NARQ"/>
    <property type="match status" value="1"/>
</dbReference>
<evidence type="ECO:0000256" key="7">
    <source>
        <dbReference type="ARBA" id="ARBA00022840"/>
    </source>
</evidence>
<evidence type="ECO:0000256" key="5">
    <source>
        <dbReference type="ARBA" id="ARBA00022741"/>
    </source>
</evidence>
<dbReference type="CDD" id="cd16917">
    <property type="entry name" value="HATPase_UhpB-NarQ-NarX-like"/>
    <property type="match status" value="1"/>
</dbReference>
<name>A0AAI8PLU3_9ACTN</name>
<feature type="domain" description="Histidine kinase/HSP90-like ATPase" evidence="11">
    <location>
        <begin position="279"/>
        <end position="371"/>
    </location>
</feature>
<dbReference type="GO" id="GO:0000155">
    <property type="term" value="F:phosphorelay sensor kinase activity"/>
    <property type="evidence" value="ECO:0007669"/>
    <property type="project" value="InterPro"/>
</dbReference>
<organism evidence="12 13">
    <name type="scientific">Streptomyces griseorubiginosus</name>
    <dbReference type="NCBI Taxonomy" id="67304"/>
    <lineage>
        <taxon>Bacteria</taxon>
        <taxon>Bacillati</taxon>
        <taxon>Actinomycetota</taxon>
        <taxon>Actinomycetes</taxon>
        <taxon>Kitasatosporales</taxon>
        <taxon>Streptomycetaceae</taxon>
        <taxon>Streptomyces</taxon>
    </lineage>
</organism>
<dbReference type="Gene3D" id="1.20.5.1930">
    <property type="match status" value="1"/>
</dbReference>
<feature type="transmembrane region" description="Helical" evidence="10">
    <location>
        <begin position="48"/>
        <end position="68"/>
    </location>
</feature>
<dbReference type="InterPro" id="IPR011712">
    <property type="entry name" value="Sig_transdc_His_kin_sub3_dim/P"/>
</dbReference>
<dbReference type="PANTHER" id="PTHR24421">
    <property type="entry name" value="NITRATE/NITRITE SENSOR PROTEIN NARX-RELATED"/>
    <property type="match status" value="1"/>
</dbReference>
<dbReference type="SMART" id="SM00387">
    <property type="entry name" value="HATPase_c"/>
    <property type="match status" value="1"/>
</dbReference>
<protein>
    <recommendedName>
        <fullName evidence="2">histidine kinase</fullName>
        <ecNumber evidence="2">2.7.13.3</ecNumber>
    </recommendedName>
</protein>
<dbReference type="EMBL" id="CP032427">
    <property type="protein sequence ID" value="AYC37549.1"/>
    <property type="molecule type" value="Genomic_DNA"/>
</dbReference>
<feature type="transmembrane region" description="Helical" evidence="10">
    <location>
        <begin position="104"/>
        <end position="120"/>
    </location>
</feature>
<dbReference type="Gene3D" id="3.30.565.10">
    <property type="entry name" value="Histidine kinase-like ATPase, C-terminal domain"/>
    <property type="match status" value="1"/>
</dbReference>
<dbReference type="InterPro" id="IPR036890">
    <property type="entry name" value="HATPase_C_sf"/>
</dbReference>
<evidence type="ECO:0000256" key="8">
    <source>
        <dbReference type="ARBA" id="ARBA00023012"/>
    </source>
</evidence>
<dbReference type="GO" id="GO:0046983">
    <property type="term" value="F:protein dimerization activity"/>
    <property type="evidence" value="ECO:0007669"/>
    <property type="project" value="InterPro"/>
</dbReference>
<feature type="compositionally biased region" description="Basic and acidic residues" evidence="9">
    <location>
        <begin position="318"/>
        <end position="331"/>
    </location>
</feature>
<evidence type="ECO:0000259" key="11">
    <source>
        <dbReference type="SMART" id="SM00387"/>
    </source>
</evidence>
<dbReference type="Pfam" id="PF02518">
    <property type="entry name" value="HATPase_c"/>
    <property type="match status" value="1"/>
</dbReference>
<feature type="transmembrane region" description="Helical" evidence="10">
    <location>
        <begin position="132"/>
        <end position="151"/>
    </location>
</feature>
<evidence type="ECO:0000256" key="9">
    <source>
        <dbReference type="SAM" id="MobiDB-lite"/>
    </source>
</evidence>
<dbReference type="KEGG" id="sge:DWG14_01767"/>
<dbReference type="Proteomes" id="UP000265765">
    <property type="component" value="Chromosome"/>
</dbReference>
<feature type="region of interest" description="Disordered" evidence="9">
    <location>
        <begin position="376"/>
        <end position="463"/>
    </location>
</feature>
<dbReference type="Pfam" id="PF07730">
    <property type="entry name" value="HisKA_3"/>
    <property type="match status" value="1"/>
</dbReference>
<sequence length="463" mass="48044">MWGMSGHSVDSTVSQRLADLALAVVVGALALVAAGFDKDTTALDQVLLVVSSAALAFHRAVPVAVLAVSTLSGAAYVLHAHPGPLGALSVFAAVHLASQQGRRGWAAGASGLFLAAYAATGPTVHEAVEKTALLAGWFLCGVVTGLAGSNWQAYLRQTEQRALEAERTREEAALRRAGEERLRIARELHDSLTHSISIVKLQAGVAVHLARKRGEEVPPALLAIQEAGGEAMRELRATLEVLRTDEPTGTPGLLVERARAAGLAVDLSVTGEECALPAPLDRAVYRIVQESLTNAARHAGPAEVRVELAYGKDHLTVRVDDDGAADPDRPPRPGHGLTGMRERVTALGGTLSAGPRDEGGFSVCARLPLEPGPRLLSGAGSHLSSGERAYLPSGEGAHLPSGEGAHLPSGPESNLPSGAGRRVSAKPGRWVSAEPGERVSAEQGERVSAEPGRRVSAEPGESA</sequence>
<comment type="catalytic activity">
    <reaction evidence="1">
        <text>ATP + protein L-histidine = ADP + protein N-phospho-L-histidine.</text>
        <dbReference type="EC" id="2.7.13.3"/>
    </reaction>
</comment>
<dbReference type="GO" id="GO:0005524">
    <property type="term" value="F:ATP binding"/>
    <property type="evidence" value="ECO:0007669"/>
    <property type="project" value="UniProtKB-KW"/>
</dbReference>
<evidence type="ECO:0000313" key="13">
    <source>
        <dbReference type="Proteomes" id="UP000265765"/>
    </source>
</evidence>
<feature type="compositionally biased region" description="Basic and acidic residues" evidence="9">
    <location>
        <begin position="435"/>
        <end position="456"/>
    </location>
</feature>
<evidence type="ECO:0000313" key="12">
    <source>
        <dbReference type="EMBL" id="AYC37549.1"/>
    </source>
</evidence>
<dbReference type="GO" id="GO:0016020">
    <property type="term" value="C:membrane"/>
    <property type="evidence" value="ECO:0007669"/>
    <property type="project" value="InterPro"/>
</dbReference>
<evidence type="ECO:0000256" key="1">
    <source>
        <dbReference type="ARBA" id="ARBA00000085"/>
    </source>
</evidence>